<feature type="region of interest" description="Disordered" evidence="1">
    <location>
        <begin position="47"/>
        <end position="155"/>
    </location>
</feature>
<evidence type="ECO:0000313" key="2">
    <source>
        <dbReference type="EMBL" id="KIC09769.1"/>
    </source>
</evidence>
<reference evidence="2 3" key="1">
    <citation type="submission" date="2014-12" db="EMBL/GenBank/DDBJ databases">
        <title>Genome sequence of Morococcus cerebrosus.</title>
        <authorList>
            <person name="Shin S.-K."/>
            <person name="Yi H."/>
        </authorList>
    </citation>
    <scope>NUCLEOTIDE SEQUENCE [LARGE SCALE GENOMIC DNA]</scope>
    <source>
        <strain evidence="2 3">CIP 81.93</strain>
    </source>
</reference>
<protein>
    <submittedName>
        <fullName evidence="2">Uncharacterized protein</fullName>
    </submittedName>
</protein>
<feature type="compositionally biased region" description="Basic residues" evidence="1">
    <location>
        <begin position="64"/>
        <end position="84"/>
    </location>
</feature>
<evidence type="ECO:0000313" key="3">
    <source>
        <dbReference type="Proteomes" id="UP000031390"/>
    </source>
</evidence>
<accession>A0A0C1ECH9</accession>
<feature type="compositionally biased region" description="Basic residues" evidence="1">
    <location>
        <begin position="115"/>
        <end position="155"/>
    </location>
</feature>
<dbReference type="AlphaFoldDB" id="A0A0C1ECH9"/>
<comment type="caution">
    <text evidence="2">The sequence shown here is derived from an EMBL/GenBank/DDBJ whole genome shotgun (WGS) entry which is preliminary data.</text>
</comment>
<evidence type="ECO:0000256" key="1">
    <source>
        <dbReference type="SAM" id="MobiDB-lite"/>
    </source>
</evidence>
<dbReference type="EMBL" id="JUFZ01000033">
    <property type="protein sequence ID" value="KIC09769.1"/>
    <property type="molecule type" value="Genomic_DNA"/>
</dbReference>
<gene>
    <name evidence="2" type="ORF">MCC93_08610</name>
</gene>
<name>A0A0C1ECH9_9NEIS</name>
<dbReference type="Proteomes" id="UP000031390">
    <property type="component" value="Unassembled WGS sequence"/>
</dbReference>
<sequence length="251" mass="29596">MLFQAAYIRTKSAIIRTIFFHFRGSQTSRVTKTRIHHAKPTSLGHLLRRPGLHHLPDSGDSNLRARKRPSHHFPIRATPRRRAGTRPLDRAGFRRQTNRTRLEPDAADYAQRPDGRHRRHRNRFRRPAQYLRRRTQRPVSTLRRHLRQRTGHQAHHRWRVRNRLLRLSRLPRRIRQIHECYPQSGDGLRLPNPYPADVPDQSANLGAGGRNGRAGLHPRTDPYLLQRHRWRLPRMPKLRVARARAGGIFGK</sequence>
<organism evidence="2 3">
    <name type="scientific">Morococcus cerebrosus</name>
    <dbReference type="NCBI Taxonomy" id="1056807"/>
    <lineage>
        <taxon>Bacteria</taxon>
        <taxon>Pseudomonadati</taxon>
        <taxon>Pseudomonadota</taxon>
        <taxon>Betaproteobacteria</taxon>
        <taxon>Neisseriales</taxon>
        <taxon>Neisseriaceae</taxon>
        <taxon>Morococcus</taxon>
    </lineage>
</organism>
<proteinExistence type="predicted"/>